<keyword evidence="7" id="KW-1185">Reference proteome</keyword>
<gene>
    <name evidence="6" type="ORF">V5S96_00015</name>
</gene>
<evidence type="ECO:0000256" key="1">
    <source>
        <dbReference type="ARBA" id="ARBA00023015"/>
    </source>
</evidence>
<keyword evidence="3" id="KW-0804">Transcription</keyword>
<dbReference type="Gene3D" id="1.10.357.10">
    <property type="entry name" value="Tetracycline Repressor, domain 2"/>
    <property type="match status" value="1"/>
</dbReference>
<dbReference type="InterPro" id="IPR001647">
    <property type="entry name" value="HTH_TetR"/>
</dbReference>
<comment type="caution">
    <text evidence="6">The sequence shown here is derived from an EMBL/GenBank/DDBJ whole genome shotgun (WGS) entry which is preliminary data.</text>
</comment>
<accession>A0ABU8NVH8</accession>
<reference evidence="6 7" key="1">
    <citation type="submission" date="2024-02" db="EMBL/GenBank/DDBJ databases">
        <title>Whole genome sequencing and characterization of Corynebacterium isolated from the ocular surface of dry eye disease sufferers.</title>
        <authorList>
            <person name="Naqvi M."/>
        </authorList>
    </citation>
    <scope>NUCLEOTIDE SEQUENCE [LARGE SCALE GENOMIC DNA]</scope>
    <source>
        <strain evidence="6 7">PCRF</strain>
    </source>
</reference>
<dbReference type="Pfam" id="PF13305">
    <property type="entry name" value="TetR_C_33"/>
    <property type="match status" value="1"/>
</dbReference>
<dbReference type="EMBL" id="JBAHVJ010000001">
    <property type="protein sequence ID" value="MEJ4098757.1"/>
    <property type="molecule type" value="Genomic_DNA"/>
</dbReference>
<proteinExistence type="predicted"/>
<dbReference type="Proteomes" id="UP001359781">
    <property type="component" value="Unassembled WGS sequence"/>
</dbReference>
<evidence type="ECO:0000259" key="5">
    <source>
        <dbReference type="PROSITE" id="PS50977"/>
    </source>
</evidence>
<evidence type="ECO:0000256" key="4">
    <source>
        <dbReference type="PROSITE-ProRule" id="PRU00335"/>
    </source>
</evidence>
<dbReference type="InterPro" id="IPR036271">
    <property type="entry name" value="Tet_transcr_reg_TetR-rel_C_sf"/>
</dbReference>
<feature type="domain" description="HTH tetR-type" evidence="5">
    <location>
        <begin position="12"/>
        <end position="70"/>
    </location>
</feature>
<dbReference type="InterPro" id="IPR025996">
    <property type="entry name" value="MT1864/Rv1816-like_C"/>
</dbReference>
<evidence type="ECO:0000256" key="2">
    <source>
        <dbReference type="ARBA" id="ARBA00023125"/>
    </source>
</evidence>
<keyword evidence="2 4" id="KW-0238">DNA-binding</keyword>
<feature type="DNA-binding region" description="H-T-H motif" evidence="4">
    <location>
        <begin position="33"/>
        <end position="52"/>
    </location>
</feature>
<dbReference type="RefSeq" id="WP_337889596.1">
    <property type="nucleotide sequence ID" value="NZ_JBAHVI010000002.1"/>
</dbReference>
<organism evidence="6 7">
    <name type="scientific">Corynebacterium mastitidis</name>
    <dbReference type="NCBI Taxonomy" id="161890"/>
    <lineage>
        <taxon>Bacteria</taxon>
        <taxon>Bacillati</taxon>
        <taxon>Actinomycetota</taxon>
        <taxon>Actinomycetes</taxon>
        <taxon>Mycobacteriales</taxon>
        <taxon>Corynebacteriaceae</taxon>
        <taxon>Corynebacterium</taxon>
    </lineage>
</organism>
<dbReference type="SUPFAM" id="SSF48498">
    <property type="entry name" value="Tetracyclin repressor-like, C-terminal domain"/>
    <property type="match status" value="1"/>
</dbReference>
<keyword evidence="1" id="KW-0805">Transcription regulation</keyword>
<dbReference type="SUPFAM" id="SSF46689">
    <property type="entry name" value="Homeodomain-like"/>
    <property type="match status" value="1"/>
</dbReference>
<sequence length="190" mass="21207">MSTLRRGDYHHGDLRRTLIRSGRELLTTGENFSLRAVAKMAGVSPTATYRHFADRKALESAIAGQGYRELHERLAGAAREITGLGDGWKIAVAYASWALENPAIFSLMFTTDCDPCAEERAHAAAEIREFFAQEVGRWIPGSENNDRTVAIWSFMHGITLLHAEGKLSTQRPGEMEERIRGSWETIFPEG</sequence>
<evidence type="ECO:0000256" key="3">
    <source>
        <dbReference type="ARBA" id="ARBA00023163"/>
    </source>
</evidence>
<evidence type="ECO:0000313" key="6">
    <source>
        <dbReference type="EMBL" id="MEJ4098757.1"/>
    </source>
</evidence>
<dbReference type="InterPro" id="IPR009057">
    <property type="entry name" value="Homeodomain-like_sf"/>
</dbReference>
<name>A0ABU8NVH8_9CORY</name>
<dbReference type="PROSITE" id="PS50977">
    <property type="entry name" value="HTH_TETR_2"/>
    <property type="match status" value="1"/>
</dbReference>
<evidence type="ECO:0000313" key="7">
    <source>
        <dbReference type="Proteomes" id="UP001359781"/>
    </source>
</evidence>
<protein>
    <submittedName>
        <fullName evidence="6">TetR/AcrR family transcriptional regulator</fullName>
    </submittedName>
</protein>